<keyword evidence="1" id="KW-0472">Membrane</keyword>
<feature type="transmembrane region" description="Helical" evidence="1">
    <location>
        <begin position="44"/>
        <end position="65"/>
    </location>
</feature>
<evidence type="ECO:0000313" key="2">
    <source>
        <dbReference type="EMBL" id="MFC7372575.1"/>
    </source>
</evidence>
<protein>
    <submittedName>
        <fullName evidence="2">Uncharacterized protein</fullName>
    </submittedName>
</protein>
<comment type="caution">
    <text evidence="2">The sequence shown here is derived from an EMBL/GenBank/DDBJ whole genome shotgun (WGS) entry which is preliminary data.</text>
</comment>
<keyword evidence="3" id="KW-1185">Reference proteome</keyword>
<evidence type="ECO:0000313" key="3">
    <source>
        <dbReference type="Proteomes" id="UP001596549"/>
    </source>
</evidence>
<keyword evidence="1" id="KW-1133">Transmembrane helix</keyword>
<evidence type="ECO:0000256" key="1">
    <source>
        <dbReference type="SAM" id="Phobius"/>
    </source>
</evidence>
<organism evidence="2 3">
    <name type="scientific">Fictibacillus iocasae</name>
    <dbReference type="NCBI Taxonomy" id="2715437"/>
    <lineage>
        <taxon>Bacteria</taxon>
        <taxon>Bacillati</taxon>
        <taxon>Bacillota</taxon>
        <taxon>Bacilli</taxon>
        <taxon>Bacillales</taxon>
        <taxon>Fictibacillaceae</taxon>
        <taxon>Fictibacillus</taxon>
    </lineage>
</organism>
<name>A0ABW2NS64_9BACL</name>
<feature type="transmembrane region" description="Helical" evidence="1">
    <location>
        <begin position="71"/>
        <end position="91"/>
    </location>
</feature>
<reference evidence="3" key="1">
    <citation type="journal article" date="2019" name="Int. J. Syst. Evol. Microbiol.">
        <title>The Global Catalogue of Microorganisms (GCM) 10K type strain sequencing project: providing services to taxonomists for standard genome sequencing and annotation.</title>
        <authorList>
            <consortium name="The Broad Institute Genomics Platform"/>
            <consortium name="The Broad Institute Genome Sequencing Center for Infectious Disease"/>
            <person name="Wu L."/>
            <person name="Ma J."/>
        </authorList>
    </citation>
    <scope>NUCLEOTIDE SEQUENCE [LARGE SCALE GENOMIC DNA]</scope>
    <source>
        <strain evidence="3">NBRC 106396</strain>
    </source>
</reference>
<dbReference type="RefSeq" id="WP_379750156.1">
    <property type="nucleotide sequence ID" value="NZ_JBHTCP010000044.1"/>
</dbReference>
<gene>
    <name evidence="2" type="ORF">ACFQPF_12930</name>
</gene>
<keyword evidence="1" id="KW-0812">Transmembrane</keyword>
<accession>A0ABW2NS64</accession>
<dbReference type="Proteomes" id="UP001596549">
    <property type="component" value="Unassembled WGS sequence"/>
</dbReference>
<dbReference type="EMBL" id="JBHTCP010000044">
    <property type="protein sequence ID" value="MFC7372575.1"/>
    <property type="molecule type" value="Genomic_DNA"/>
</dbReference>
<proteinExistence type="predicted"/>
<sequence length="112" mass="13220">MKLLTWFIEPYSIVKNEMSYLSKLKKNQNTSSQEISRIYQLQSFNILLTIVYSVFFIAFIVYTIMLFVVNLYALSGIIVGLVMMTVIKLVLKKRYLKRRDAFLKDDPRLIKP</sequence>